<dbReference type="RefSeq" id="WP_006948471.1">
    <property type="nucleotide sequence ID" value="NZ_GL397214.1"/>
</dbReference>
<evidence type="ECO:0000256" key="1">
    <source>
        <dbReference type="ARBA" id="ARBA00004167"/>
    </source>
</evidence>
<evidence type="ECO:0000256" key="5">
    <source>
        <dbReference type="SAM" id="MobiDB-lite"/>
    </source>
</evidence>
<dbReference type="GO" id="GO:0005886">
    <property type="term" value="C:plasma membrane"/>
    <property type="evidence" value="ECO:0007669"/>
    <property type="project" value="InterPro"/>
</dbReference>
<organism evidence="7 8">
    <name type="scientific">Hoylesella marshii DSM 16973 = JCM 13450</name>
    <dbReference type="NCBI Taxonomy" id="862515"/>
    <lineage>
        <taxon>Bacteria</taxon>
        <taxon>Pseudomonadati</taxon>
        <taxon>Bacteroidota</taxon>
        <taxon>Bacteroidia</taxon>
        <taxon>Bacteroidales</taxon>
        <taxon>Prevotellaceae</taxon>
        <taxon>Hoylesella</taxon>
    </lineage>
</organism>
<dbReference type="HOGENOM" id="CLU_002997_1_1_10"/>
<dbReference type="BioCyc" id="PMAR862515-HMP:GMOO-689-MONOMER"/>
<evidence type="ECO:0000256" key="4">
    <source>
        <dbReference type="ARBA" id="ARBA00023136"/>
    </source>
</evidence>
<accession>E0NR75</accession>
<gene>
    <name evidence="7" type="ORF">HMPREF0658_0676</name>
</gene>
<name>E0NR75_9BACT</name>
<dbReference type="InterPro" id="IPR007452">
    <property type="entry name" value="TamB_C"/>
</dbReference>
<evidence type="ECO:0000313" key="8">
    <source>
        <dbReference type="Proteomes" id="UP000004394"/>
    </source>
</evidence>
<dbReference type="eggNOG" id="COG2982">
    <property type="taxonomic scope" value="Bacteria"/>
</dbReference>
<keyword evidence="4" id="KW-0472">Membrane</keyword>
<dbReference type="GO" id="GO:0009306">
    <property type="term" value="P:protein secretion"/>
    <property type="evidence" value="ECO:0007669"/>
    <property type="project" value="InterPro"/>
</dbReference>
<evidence type="ECO:0000256" key="3">
    <source>
        <dbReference type="ARBA" id="ARBA00022989"/>
    </source>
</evidence>
<feature type="region of interest" description="Disordered" evidence="5">
    <location>
        <begin position="1446"/>
        <end position="1468"/>
    </location>
</feature>
<keyword evidence="3" id="KW-1133">Transmembrane helix</keyword>
<dbReference type="EMBL" id="AEEI01000024">
    <property type="protein sequence ID" value="EFM02371.1"/>
    <property type="molecule type" value="Genomic_DNA"/>
</dbReference>
<comment type="caution">
    <text evidence="7">The sequence shown here is derived from an EMBL/GenBank/DDBJ whole genome shotgun (WGS) entry which is preliminary data.</text>
</comment>
<evidence type="ECO:0000313" key="7">
    <source>
        <dbReference type="EMBL" id="EFM02371.1"/>
    </source>
</evidence>
<comment type="subcellular location">
    <subcellularLocation>
        <location evidence="1">Membrane</location>
        <topology evidence="1">Single-pass membrane protein</topology>
    </subcellularLocation>
</comment>
<dbReference type="STRING" id="862515.HMPREF0658_0676"/>
<protein>
    <recommendedName>
        <fullName evidence="6">Translocation and assembly module TamB C-terminal domain-containing protein</fullName>
    </recommendedName>
</protein>
<feature type="domain" description="Translocation and assembly module TamB C-terminal" evidence="6">
    <location>
        <begin position="990"/>
        <end position="1436"/>
    </location>
</feature>
<reference evidence="7" key="1">
    <citation type="submission" date="2010-07" db="EMBL/GenBank/DDBJ databases">
        <authorList>
            <person name="Muzny D."/>
            <person name="Qin X."/>
            <person name="Deng J."/>
            <person name="Jiang H."/>
            <person name="Liu Y."/>
            <person name="Qu J."/>
            <person name="Song X.-Z."/>
            <person name="Zhang L."/>
            <person name="Thornton R."/>
            <person name="Coyle M."/>
            <person name="Francisco L."/>
            <person name="Jackson L."/>
            <person name="Javaid M."/>
            <person name="Korchina V."/>
            <person name="Kovar C."/>
            <person name="Mata R."/>
            <person name="Mathew T."/>
            <person name="Ngo R."/>
            <person name="Nguyen L."/>
            <person name="Nguyen N."/>
            <person name="Okwuonu G."/>
            <person name="Ongeri F."/>
            <person name="Pham C."/>
            <person name="Simmons D."/>
            <person name="Wilczek-Boney K."/>
            <person name="Hale W."/>
            <person name="Jakkamsetti A."/>
            <person name="Pham P."/>
            <person name="Ruth R."/>
            <person name="San Lucas F."/>
            <person name="Warren J."/>
            <person name="Zhang J."/>
            <person name="Zhao Z."/>
            <person name="Zhou C."/>
            <person name="Zhu D."/>
            <person name="Lee S."/>
            <person name="Bess C."/>
            <person name="Blankenburg K."/>
            <person name="Forbes L."/>
            <person name="Fu Q."/>
            <person name="Gubbala S."/>
            <person name="Hirani K."/>
            <person name="Jayaseelan J.C."/>
            <person name="Lara F."/>
            <person name="Munidasa M."/>
            <person name="Palculict T."/>
            <person name="Patil S."/>
            <person name="Pu L.-L."/>
            <person name="Saada N."/>
            <person name="Tang L."/>
            <person name="Weissenberger G."/>
            <person name="Zhu Y."/>
            <person name="Hemphill L."/>
            <person name="Shang Y."/>
            <person name="Youmans B."/>
            <person name="Ayvaz T."/>
            <person name="Ross M."/>
            <person name="Santibanez J."/>
            <person name="Aqrawi P."/>
            <person name="Gross S."/>
            <person name="Joshi V."/>
            <person name="Fowler G."/>
            <person name="Nazareth L."/>
            <person name="Reid J."/>
            <person name="Worley K."/>
            <person name="Petrosino J."/>
            <person name="Highlander S."/>
            <person name="Gibbs R."/>
        </authorList>
    </citation>
    <scope>NUCLEOTIDE SEQUENCE [LARGE SCALE GENOMIC DNA]</scope>
    <source>
        <strain evidence="7">DSM 16973</strain>
    </source>
</reference>
<keyword evidence="2" id="KW-0812">Transmembrane</keyword>
<sequence length="1468" mass="163541">MVIVLLQLPAIQGVIGSTVSDLLEEKLGTQVYIKHIDLGFLNRLILDDVLIYDQKGKKMLKASRISVKFDYLSLSQGRISISSAQIFGLKADLYKETERAATNFQFLLDSLASKDTTQHTPIDLHIHSLIVRNGAVKYDRWDMPRSRTFTLNHVAAMNISGHFILDVLTDDSLNLSIKKLAFNETSGLSVKSLSLKFIANKTSALLDGFHLCLPRTEIKIDKVQANYRWMDGKLSIPTLQYKAILKESKVTPADFTFLSDTFHSFITPVYISATLSGRGSSLHSPFLNIYSRNKQINLRANGSISNWETTPRWFASISELNMSAESIRFITKNLNGKAIELPPHLTRLGNVHFIGNIGGIGKAITTSGVLRTDAGKASISLSLKGKEFESRLHTEDLNLKRILADNKFGSLSTNILINGVLRSSGIPDLTAKGNISKIDYNSHTYRNIHIDGTYQKGTFSGVLSLDDTHGNIHLSGQCNLSAPVPSANMKLAVSEFNPHALQLTDKYKDTKFRFNLAADFKGKSLNLAEGQLVLHDFSMESPTKTYQFATLTVKAGYENKEHFVQINSDFGNADLRGHYDFTTLVQSFTNLVGSKLPTLPGLPKQTRSRNNNFSITANIENTEWLQQLFDIPLTLHQPAHIKGKMSDKEKKLDMTLSMPQFSYKGNDFEQGFIDIKTPNDTLKTDIRLNRIESTGHRFAYDVQLSAIGNKLKSVINWDNRRQQSFKGQLNAETQFFMNAESQPAAHTNVHISHVWIGDTVWQIQPSDIVYSKDRLIIDHFSIEHNKQHIIVSGNATSNAADSVTIDLQDVDVNYILNLVNFHAVEFSGLASGRAVIASVLDSPEARANLKVKNFCFENGHMGTLDAHVTWNNTQEQIDINAVADDPAAAGSTIIQGYVSPKRDYIDLGITARHTRLEFLQSLCGSFMHNVDAHADGQVRLFGPLSHINLTGELMADGTIGIKPLNTVYTLSQSVVRMRPNEIEFPQDTIRDRNGNIGIVEGILHHRNLTRLSYDLNIHTQNLLAYDFKDNGTQTFYGTVYATGDCAIHGGSGETTIDVSMTPERGSFLEYDADAAANIGEQGFIHWKTLQPTILTNETFSLQPNNAAVSPSTEPEDIPTDIRLNLLINCTPTATLRVLMDRQSGDYIALNGTGTLRASYYNKGTFDMFGNYAIDHGIYKLTIQNVIKKDFHFQEGSTIVFGGDPYNAALNLKALYTVNGVSLSDLNIGRSFAKNTIRVNCIMNISGTPKTPLIDFNLDLPAVNTDVKQMVYSIINSEEEMNQQVLYLLSIGRFYTQGNNNADEKATQQSQTSLAMQSILSGTLSQQLNNVLSSVINNSNWNFGANISTGDEGWNNAEYEGMLSGRLLNNRLLVNGQFGYRDNPNATTGFMGDFDLRYLIYPNGNLAIKVYNKTNDRYFTRNSLNTQGLGIIWKKDFNTLRDLFGASRKTNKKTNKKKKQETKKKRSKH</sequence>
<feature type="compositionally biased region" description="Basic residues" evidence="5">
    <location>
        <begin position="1448"/>
        <end position="1468"/>
    </location>
</feature>
<dbReference type="Proteomes" id="UP000004394">
    <property type="component" value="Unassembled WGS sequence"/>
</dbReference>
<dbReference type="Pfam" id="PF04357">
    <property type="entry name" value="TamB"/>
    <property type="match status" value="1"/>
</dbReference>
<keyword evidence="8" id="KW-1185">Reference proteome</keyword>
<evidence type="ECO:0000259" key="6">
    <source>
        <dbReference type="Pfam" id="PF04357"/>
    </source>
</evidence>
<proteinExistence type="predicted"/>
<evidence type="ECO:0000256" key="2">
    <source>
        <dbReference type="ARBA" id="ARBA00022692"/>
    </source>
</evidence>